<dbReference type="AlphaFoldDB" id="A0A1E1LVS2"/>
<evidence type="ECO:0000313" key="1">
    <source>
        <dbReference type="EMBL" id="CZT40967.1"/>
    </source>
</evidence>
<evidence type="ECO:0000313" key="2">
    <source>
        <dbReference type="Proteomes" id="UP000177625"/>
    </source>
</evidence>
<accession>A0A1E1LVS2</accession>
<sequence length="66" mass="7273">MSATVSLEYGKLRLSNHFTEDKIGLASLPSGNFDKFKILGKADGAQEECKSGFRLSSREAHSKRNI</sequence>
<protein>
    <submittedName>
        <fullName evidence="1">Uncharacterized protein</fullName>
    </submittedName>
</protein>
<dbReference type="EMBL" id="FJVC01000011">
    <property type="protein sequence ID" value="CZT40967.1"/>
    <property type="molecule type" value="Genomic_DNA"/>
</dbReference>
<proteinExistence type="predicted"/>
<organism evidence="1 2">
    <name type="scientific">Rhynchosporium secalis</name>
    <name type="common">Barley scald fungus</name>
    <dbReference type="NCBI Taxonomy" id="38038"/>
    <lineage>
        <taxon>Eukaryota</taxon>
        <taxon>Fungi</taxon>
        <taxon>Dikarya</taxon>
        <taxon>Ascomycota</taxon>
        <taxon>Pezizomycotina</taxon>
        <taxon>Leotiomycetes</taxon>
        <taxon>Helotiales</taxon>
        <taxon>Ploettnerulaceae</taxon>
        <taxon>Rhynchosporium</taxon>
    </lineage>
</organism>
<dbReference type="Proteomes" id="UP000177625">
    <property type="component" value="Unassembled WGS sequence"/>
</dbReference>
<keyword evidence="2" id="KW-1185">Reference proteome</keyword>
<name>A0A1E1LVS2_RHYSE</name>
<reference evidence="2" key="1">
    <citation type="submission" date="2016-03" db="EMBL/GenBank/DDBJ databases">
        <authorList>
            <person name="Guldener U."/>
        </authorList>
    </citation>
    <scope>NUCLEOTIDE SEQUENCE [LARGE SCALE GENOMIC DNA]</scope>
</reference>
<gene>
    <name evidence="1" type="ORF">RSE6_00644</name>
</gene>